<dbReference type="Proteomes" id="UP000186303">
    <property type="component" value="Chromosome 4"/>
</dbReference>
<organism evidence="2 3">
    <name type="scientific">Malassezia sympodialis (strain ATCC 42132)</name>
    <name type="common">Atopic eczema-associated yeast</name>
    <dbReference type="NCBI Taxonomy" id="1230383"/>
    <lineage>
        <taxon>Eukaryota</taxon>
        <taxon>Fungi</taxon>
        <taxon>Dikarya</taxon>
        <taxon>Basidiomycota</taxon>
        <taxon>Ustilaginomycotina</taxon>
        <taxon>Malasseziomycetes</taxon>
        <taxon>Malasseziales</taxon>
        <taxon>Malasseziaceae</taxon>
        <taxon>Malassezia</taxon>
    </lineage>
</organism>
<dbReference type="EMBL" id="LT671824">
    <property type="protein sequence ID" value="SHO78195.1"/>
    <property type="molecule type" value="Genomic_DNA"/>
</dbReference>
<dbReference type="OrthoDB" id="2506317at2759"/>
<protein>
    <submittedName>
        <fullName evidence="2">Uncharacterized protein</fullName>
    </submittedName>
</protein>
<keyword evidence="3" id="KW-1185">Reference proteome</keyword>
<reference evidence="3" key="1">
    <citation type="journal article" date="2017" name="Nucleic Acids Res.">
        <title>Proteogenomics produces comprehensive and highly accurate protein-coding gene annotation in a complete genome assembly of Malassezia sympodialis.</title>
        <authorList>
            <person name="Zhu Y."/>
            <person name="Engstroem P.G."/>
            <person name="Tellgren-Roth C."/>
            <person name="Baudo C.D."/>
            <person name="Kennell J.C."/>
            <person name="Sun S."/>
            <person name="Billmyre R.B."/>
            <person name="Schroeder M.S."/>
            <person name="Andersson A."/>
            <person name="Holm T."/>
            <person name="Sigurgeirsson B."/>
            <person name="Wu G."/>
            <person name="Sankaranarayanan S.R."/>
            <person name="Siddharthan R."/>
            <person name="Sanyal K."/>
            <person name="Lundeberg J."/>
            <person name="Nystedt B."/>
            <person name="Boekhout T."/>
            <person name="Dawson T.L. Jr."/>
            <person name="Heitman J."/>
            <person name="Scheynius A."/>
            <person name="Lehtioe J."/>
        </authorList>
    </citation>
    <scope>NUCLEOTIDE SEQUENCE [LARGE SCALE GENOMIC DNA]</scope>
    <source>
        <strain evidence="3">ATCC 42132</strain>
    </source>
</reference>
<sequence>MGLHDLHHVWLERLTLVQAPECQAPSRITLAPDMHPLPPSMDAYCVYPFTAESLAQAQTTRLSADQLRAQREEHATFLQHYREKKEHERQAYLHKVAPGWAHGDHSILQPDSAPLHGQTINSNESTEPCPEAG</sequence>
<dbReference type="AlphaFoldDB" id="A0A1M8A6U0"/>
<proteinExistence type="predicted"/>
<dbReference type="VEuPathDB" id="FungiDB:MSYG_2537"/>
<evidence type="ECO:0000313" key="2">
    <source>
        <dbReference type="EMBL" id="SHO78195.1"/>
    </source>
</evidence>
<gene>
    <name evidence="2" type="ORF">MSYG_2537</name>
</gene>
<evidence type="ECO:0000313" key="3">
    <source>
        <dbReference type="Proteomes" id="UP000186303"/>
    </source>
</evidence>
<evidence type="ECO:0000256" key="1">
    <source>
        <dbReference type="SAM" id="MobiDB-lite"/>
    </source>
</evidence>
<accession>A0A1M8A6U0</accession>
<name>A0A1M8A6U0_MALS4</name>
<feature type="region of interest" description="Disordered" evidence="1">
    <location>
        <begin position="103"/>
        <end position="133"/>
    </location>
</feature>